<keyword evidence="4 7" id="KW-0326">Glycosidase</keyword>
<dbReference type="Gene3D" id="3.20.20.80">
    <property type="entry name" value="Glycosidases"/>
    <property type="match status" value="1"/>
</dbReference>
<accession>A0A841ALW9</accession>
<reference evidence="7 8" key="1">
    <citation type="submission" date="2020-08" db="EMBL/GenBank/DDBJ databases">
        <title>Sequencing the genomes of 1000 actinobacteria strains.</title>
        <authorList>
            <person name="Klenk H.-P."/>
        </authorList>
    </citation>
    <scope>NUCLEOTIDE SEQUENCE [LARGE SCALE GENOMIC DNA]</scope>
    <source>
        <strain evidence="7 8">DSM 105784</strain>
    </source>
</reference>
<dbReference type="InterPro" id="IPR017853">
    <property type="entry name" value="GH"/>
</dbReference>
<dbReference type="GO" id="GO:0004348">
    <property type="term" value="F:glucosylceramidase activity"/>
    <property type="evidence" value="ECO:0007669"/>
    <property type="project" value="UniProtKB-EC"/>
</dbReference>
<dbReference type="RefSeq" id="WP_184233862.1">
    <property type="nucleotide sequence ID" value="NZ_JACHMJ010000001.1"/>
</dbReference>
<sequence length="433" mass="46111">MTIDTDSARQTVEGFGAALTHSSARLLTEMPAAARSDLLHELFAPDGPTRLSVIRVPLGGSDFVAEPAYTYDDLPAGEEDWDLERFSTSADDDELRPVLREILDISPELRIVASPWSPPAWLKDSGRLDGGRLRDDDRAYSAYAEYLVRAVEESAAAGVPIDYLTVQNEPQARYPDGYPGTDMPVADQVRLIEELGPLLEERAPDARILAYDHNWSLHPADAADGAATDYPAEVLRSGAAQWVAGVAYHCYAGEPTRQSALYDEFPAASVHVTECSGSHAEGDSPEKIFSDTFGFQSRTLLIGSLGNWASTVLTWNVVLDAAGGPHIGGCETCTGVVTAGTDGGFSRNAEYYVLAHAARFVPPGSTAVNTAGDAGSPLSHTAFRTPDGSIVTLVFNDATEARETRVVAGETEATVRLPGRSLVTVVMAPAAAS</sequence>
<dbReference type="AlphaFoldDB" id="A0A841ALW9"/>
<dbReference type="Pfam" id="PF17189">
    <property type="entry name" value="Glyco_hydro_30C"/>
    <property type="match status" value="1"/>
</dbReference>
<dbReference type="InterPro" id="IPR033452">
    <property type="entry name" value="GH30_C"/>
</dbReference>
<keyword evidence="2" id="KW-0732">Signal</keyword>
<dbReference type="GO" id="GO:0006680">
    <property type="term" value="P:glucosylceramide catabolic process"/>
    <property type="evidence" value="ECO:0007669"/>
    <property type="project" value="TreeGrafter"/>
</dbReference>
<gene>
    <name evidence="7" type="ORF">HD599_000808</name>
</gene>
<organism evidence="7 8">
    <name type="scientific">Conyzicola lurida</name>
    <dbReference type="NCBI Taxonomy" id="1172621"/>
    <lineage>
        <taxon>Bacteria</taxon>
        <taxon>Bacillati</taxon>
        <taxon>Actinomycetota</taxon>
        <taxon>Actinomycetes</taxon>
        <taxon>Micrococcales</taxon>
        <taxon>Microbacteriaceae</taxon>
        <taxon>Conyzicola</taxon>
    </lineage>
</organism>
<proteinExistence type="inferred from homology"/>
<dbReference type="PANTHER" id="PTHR11069">
    <property type="entry name" value="GLUCOSYLCERAMIDASE"/>
    <property type="match status" value="1"/>
</dbReference>
<dbReference type="GO" id="GO:0016020">
    <property type="term" value="C:membrane"/>
    <property type="evidence" value="ECO:0007669"/>
    <property type="project" value="GOC"/>
</dbReference>
<dbReference type="Proteomes" id="UP000536685">
    <property type="component" value="Unassembled WGS sequence"/>
</dbReference>
<dbReference type="EC" id="3.2.1.45" evidence="7"/>
<keyword evidence="8" id="KW-1185">Reference proteome</keyword>
<feature type="domain" description="Glycosyl hydrolase family 30 TIM-barrel" evidence="5">
    <location>
        <begin position="12"/>
        <end position="361"/>
    </location>
</feature>
<dbReference type="EMBL" id="JACHMJ010000001">
    <property type="protein sequence ID" value="MBB5842485.1"/>
    <property type="molecule type" value="Genomic_DNA"/>
</dbReference>
<dbReference type="PANTHER" id="PTHR11069:SF23">
    <property type="entry name" value="LYSOSOMAL ACID GLUCOSYLCERAMIDASE"/>
    <property type="match status" value="1"/>
</dbReference>
<evidence type="ECO:0000256" key="4">
    <source>
        <dbReference type="RuleBase" id="RU361188"/>
    </source>
</evidence>
<evidence type="ECO:0000313" key="8">
    <source>
        <dbReference type="Proteomes" id="UP000536685"/>
    </source>
</evidence>
<dbReference type="InterPro" id="IPR013780">
    <property type="entry name" value="Glyco_hydro_b"/>
</dbReference>
<dbReference type="InterPro" id="IPR001139">
    <property type="entry name" value="Glyco_hydro_30"/>
</dbReference>
<evidence type="ECO:0000313" key="7">
    <source>
        <dbReference type="EMBL" id="MBB5842485.1"/>
    </source>
</evidence>
<dbReference type="PRINTS" id="PR00843">
    <property type="entry name" value="GLHYDRLASE30"/>
</dbReference>
<comment type="caution">
    <text evidence="7">The sequence shown here is derived from an EMBL/GenBank/DDBJ whole genome shotgun (WGS) entry which is preliminary data.</text>
</comment>
<dbReference type="InterPro" id="IPR033453">
    <property type="entry name" value="Glyco_hydro_30_TIM-barrel"/>
</dbReference>
<dbReference type="Gene3D" id="2.60.40.1180">
    <property type="entry name" value="Golgi alpha-mannosidase II"/>
    <property type="match status" value="1"/>
</dbReference>
<dbReference type="SUPFAM" id="SSF51445">
    <property type="entry name" value="(Trans)glycosidases"/>
    <property type="match status" value="1"/>
</dbReference>
<evidence type="ECO:0000259" key="6">
    <source>
        <dbReference type="Pfam" id="PF17189"/>
    </source>
</evidence>
<evidence type="ECO:0000256" key="2">
    <source>
        <dbReference type="ARBA" id="ARBA00022729"/>
    </source>
</evidence>
<name>A0A841ALW9_9MICO</name>
<comment type="similarity">
    <text evidence="1 4">Belongs to the glycosyl hydrolase 30 family.</text>
</comment>
<dbReference type="Pfam" id="PF02055">
    <property type="entry name" value="Glyco_hydro_30"/>
    <property type="match status" value="1"/>
</dbReference>
<evidence type="ECO:0000256" key="3">
    <source>
        <dbReference type="ARBA" id="ARBA00022801"/>
    </source>
</evidence>
<evidence type="ECO:0000259" key="5">
    <source>
        <dbReference type="Pfam" id="PF02055"/>
    </source>
</evidence>
<keyword evidence="3 4" id="KW-0378">Hydrolase</keyword>
<evidence type="ECO:0000256" key="1">
    <source>
        <dbReference type="ARBA" id="ARBA00005382"/>
    </source>
</evidence>
<protein>
    <submittedName>
        <fullName evidence="7">Glucosylceramidase</fullName>
        <ecNumber evidence="7">3.2.1.45</ecNumber>
    </submittedName>
</protein>
<feature type="domain" description="Glycosyl hydrolase family 30 beta sandwich" evidence="6">
    <location>
        <begin position="364"/>
        <end position="425"/>
    </location>
</feature>